<gene>
    <name evidence="1" type="ORF">IHE45_03G016700</name>
</gene>
<name>A0ACB7WJK3_DIOAL</name>
<comment type="caution">
    <text evidence="1">The sequence shown here is derived from an EMBL/GenBank/DDBJ whole genome shotgun (WGS) entry which is preliminary data.</text>
</comment>
<reference evidence="2" key="1">
    <citation type="journal article" date="2022" name="Nat. Commun.">
        <title>Chromosome evolution and the genetic basis of agronomically important traits in greater yam.</title>
        <authorList>
            <person name="Bredeson J.V."/>
            <person name="Lyons J.B."/>
            <person name="Oniyinde I.O."/>
            <person name="Okereke N.R."/>
            <person name="Kolade O."/>
            <person name="Nnabue I."/>
            <person name="Nwadili C.O."/>
            <person name="Hribova E."/>
            <person name="Parker M."/>
            <person name="Nwogha J."/>
            <person name="Shu S."/>
            <person name="Carlson J."/>
            <person name="Kariba R."/>
            <person name="Muthemba S."/>
            <person name="Knop K."/>
            <person name="Barton G.J."/>
            <person name="Sherwood A.V."/>
            <person name="Lopez-Montes A."/>
            <person name="Asiedu R."/>
            <person name="Jamnadass R."/>
            <person name="Muchugi A."/>
            <person name="Goodstein D."/>
            <person name="Egesi C.N."/>
            <person name="Featherston J."/>
            <person name="Asfaw A."/>
            <person name="Simpson G.G."/>
            <person name="Dolezel J."/>
            <person name="Hendre P.S."/>
            <person name="Van Deynze A."/>
            <person name="Kumar P.L."/>
            <person name="Obidiegwu J.E."/>
            <person name="Bhattacharjee R."/>
            <person name="Rokhsar D.S."/>
        </authorList>
    </citation>
    <scope>NUCLEOTIDE SEQUENCE [LARGE SCALE GENOMIC DNA]</scope>
    <source>
        <strain evidence="2">cv. TDa95/00328</strain>
    </source>
</reference>
<proteinExistence type="predicted"/>
<evidence type="ECO:0000313" key="2">
    <source>
        <dbReference type="Proteomes" id="UP000827976"/>
    </source>
</evidence>
<protein>
    <submittedName>
        <fullName evidence="1">Glutamate receptor ionotropic plant protein</fullName>
    </submittedName>
</protein>
<accession>A0ACB7WJK3</accession>
<evidence type="ECO:0000313" key="1">
    <source>
        <dbReference type="EMBL" id="KAH7688188.1"/>
    </source>
</evidence>
<sequence length="977" mass="109808">MKEMGKPRYHQLILFLFLLCSRLSIGQNKAYAQGTTSNNSRNTTSSFDVGVILDTKTWVGNISWRCMAMAMEDFYNSHSNFTKRLSLHLRDVNKDDRVASASAALDLLKNVQVQAIIGPQTSRQAKFVIELGNSAQVPIISFTAKSPSLSTEQSPYFIRTGINDTSQAKVLASLVQTFGWRQVVLIYADTEFGNGIIPHVIDALIEIDARVTYRSPIPITANDEAISKELEKLKDMQTRVFIVHMPYSLGFKIFSNANKTGMMNQGYVWITTYGLTDIVDLYGSSASSIMQGVLGIKPYVREDNPRLQDFKARFVKKFKLENPSAQVSEPLTVFGLWAYDTVWSLAMAAESVSSANYTFSMNNVRKNSTDLESIGKSQIGPELVQWISNITFDGISGRFQLIDRQREMDKFEIVNVVENGRKRIGFWTPVYGFSKELNSKNVNIEVAKWPGTDSAHVPPRGWEWPTNGRNLSVGIPVKPGFPEFVNVTSNDSSIPPTGYCIKIFDKVMAALPYKVNYIYEHFANEKGEMNGSYDDLVYQVYLKKYDVVVGDITVIANRSQYVDFTLPYTESGVSMIVPVKDQSRKNAWTFAEPLSTSLWIASGVFFIFTGIVVWILEHRVNVEFRGPPSNQIGTIFYFIFSTLVFSQRETIVSNLARIVLIIWFFVVLILQQSYTASLSSILTVEQLQPTLNDLTELARTKDKVGYLVDSFMPNLLKGMNFDETRLIAYNSPDEYNEALSNGSVAAVVDEIPYLKVFLHKYCDKYTMVGPTYKTDGFGFAFPIGSPMVADVSRAILSITENKEIMEPLNNQYLYDDEACSVEEDGSSSSMITFRSFWGLFLITGVTSMLALLIHISMFFYQNWHIVRDANPELSFGQRFLLLIKYHDKQDLQCADAFKEKEEEEEEMVAVEMQSPVSTSYNGHGDHVVGNEDDDDDDGDAGTPSEGEGTPGREIGGQFPDPPSFADMLSHRRGYDSA</sequence>
<organism evidence="1 2">
    <name type="scientific">Dioscorea alata</name>
    <name type="common">Purple yam</name>
    <dbReference type="NCBI Taxonomy" id="55571"/>
    <lineage>
        <taxon>Eukaryota</taxon>
        <taxon>Viridiplantae</taxon>
        <taxon>Streptophyta</taxon>
        <taxon>Embryophyta</taxon>
        <taxon>Tracheophyta</taxon>
        <taxon>Spermatophyta</taxon>
        <taxon>Magnoliopsida</taxon>
        <taxon>Liliopsida</taxon>
        <taxon>Dioscoreales</taxon>
        <taxon>Dioscoreaceae</taxon>
        <taxon>Dioscorea</taxon>
    </lineage>
</organism>
<dbReference type="EMBL" id="CM037013">
    <property type="protein sequence ID" value="KAH7688188.1"/>
    <property type="molecule type" value="Genomic_DNA"/>
</dbReference>
<keyword evidence="2" id="KW-1185">Reference proteome</keyword>
<dbReference type="Proteomes" id="UP000827976">
    <property type="component" value="Chromosome 3"/>
</dbReference>
<keyword evidence="1" id="KW-0675">Receptor</keyword>